<dbReference type="InterPro" id="IPR012337">
    <property type="entry name" value="RNaseH-like_sf"/>
</dbReference>
<feature type="domain" description="Exonuclease" evidence="1">
    <location>
        <begin position="10"/>
        <end position="118"/>
    </location>
</feature>
<dbReference type="Pfam" id="PF00929">
    <property type="entry name" value="RNase_T"/>
    <property type="match status" value="1"/>
</dbReference>
<organism evidence="2 3">
    <name type="scientific">Acetobacter fabarum</name>
    <dbReference type="NCBI Taxonomy" id="483199"/>
    <lineage>
        <taxon>Bacteria</taxon>
        <taxon>Pseudomonadati</taxon>
        <taxon>Pseudomonadota</taxon>
        <taxon>Alphaproteobacteria</taxon>
        <taxon>Acetobacterales</taxon>
        <taxon>Acetobacteraceae</taxon>
        <taxon>Acetobacter</taxon>
    </lineage>
</organism>
<evidence type="ECO:0000313" key="3">
    <source>
        <dbReference type="Proteomes" id="UP000216151"/>
    </source>
</evidence>
<reference evidence="2 3" key="1">
    <citation type="submission" date="2017-04" db="EMBL/GenBank/DDBJ databases">
        <title>Kefir bacterial isolates.</title>
        <authorList>
            <person name="Kim Y."/>
            <person name="Blasche S."/>
            <person name="Patil K.R."/>
        </authorList>
    </citation>
    <scope>NUCLEOTIDE SEQUENCE [LARGE SCALE GENOMIC DNA]</scope>
    <source>
        <strain evidence="2 3">KR</strain>
    </source>
</reference>
<keyword evidence="3" id="KW-1185">Reference proteome</keyword>
<proteinExistence type="predicted"/>
<protein>
    <recommendedName>
        <fullName evidence="1">Exonuclease domain-containing protein</fullName>
    </recommendedName>
</protein>
<dbReference type="OrthoDB" id="9803913at2"/>
<gene>
    <name evidence="2" type="ORF">B8X00_13085</name>
</gene>
<dbReference type="AlphaFoldDB" id="A0A269XU37"/>
<comment type="caution">
    <text evidence="2">The sequence shown here is derived from an EMBL/GenBank/DDBJ whole genome shotgun (WGS) entry which is preliminary data.</text>
</comment>
<dbReference type="GO" id="GO:0003676">
    <property type="term" value="F:nucleic acid binding"/>
    <property type="evidence" value="ECO:0007669"/>
    <property type="project" value="InterPro"/>
</dbReference>
<sequence length="149" mass="17207">MQENNRPGPIILDVETTGLSLSDQVIQVCLCDHKDRRLMFHSFAMPTVPIHPNATRRNGIDWQLLEQANARPWPKVWRDLADFLGAGGVVYSYCWPFDKRMIKQTCEAHGIDCSMLNDSTWNNDIEWNNIARQNESKFVSEQQRKQTGC</sequence>
<evidence type="ECO:0000259" key="1">
    <source>
        <dbReference type="Pfam" id="PF00929"/>
    </source>
</evidence>
<dbReference type="InterPro" id="IPR013520">
    <property type="entry name" value="Ribonucl_H"/>
</dbReference>
<dbReference type="SUPFAM" id="SSF53098">
    <property type="entry name" value="Ribonuclease H-like"/>
    <property type="match status" value="1"/>
</dbReference>
<dbReference type="Proteomes" id="UP000216151">
    <property type="component" value="Unassembled WGS sequence"/>
</dbReference>
<dbReference type="GO" id="GO:0004527">
    <property type="term" value="F:exonuclease activity"/>
    <property type="evidence" value="ECO:0007669"/>
    <property type="project" value="UniProtKB-ARBA"/>
</dbReference>
<dbReference type="EMBL" id="NCXK01000044">
    <property type="protein sequence ID" value="PAK76784.1"/>
    <property type="molecule type" value="Genomic_DNA"/>
</dbReference>
<evidence type="ECO:0000313" key="2">
    <source>
        <dbReference type="EMBL" id="PAK76784.1"/>
    </source>
</evidence>
<name>A0A269XU37_9PROT</name>
<dbReference type="CDD" id="cd06127">
    <property type="entry name" value="DEDDh"/>
    <property type="match status" value="1"/>
</dbReference>
<dbReference type="GO" id="GO:0006259">
    <property type="term" value="P:DNA metabolic process"/>
    <property type="evidence" value="ECO:0007669"/>
    <property type="project" value="UniProtKB-ARBA"/>
</dbReference>
<dbReference type="RefSeq" id="WP_095350477.1">
    <property type="nucleotide sequence ID" value="NZ_NCXK01000044.1"/>
</dbReference>
<dbReference type="InterPro" id="IPR036397">
    <property type="entry name" value="RNaseH_sf"/>
</dbReference>
<dbReference type="Gene3D" id="3.30.420.10">
    <property type="entry name" value="Ribonuclease H-like superfamily/Ribonuclease H"/>
    <property type="match status" value="1"/>
</dbReference>
<accession>A0A269XU37</accession>